<dbReference type="Gene3D" id="3.40.50.880">
    <property type="match status" value="1"/>
</dbReference>
<dbReference type="RefSeq" id="WP_110561781.1">
    <property type="nucleotide sequence ID" value="NZ_PYBV01000002.1"/>
</dbReference>
<dbReference type="PANTHER" id="PTHR43130:SF2">
    <property type="entry name" value="DJ-1_PFPI DOMAIN-CONTAINING PROTEIN"/>
    <property type="match status" value="1"/>
</dbReference>
<dbReference type="InterPro" id="IPR029062">
    <property type="entry name" value="Class_I_gatase-like"/>
</dbReference>
<dbReference type="InterPro" id="IPR052158">
    <property type="entry name" value="INH-QAR"/>
</dbReference>
<dbReference type="InterPro" id="IPR002818">
    <property type="entry name" value="DJ-1/PfpI"/>
</dbReference>
<dbReference type="EMBL" id="PYBV01000002">
    <property type="protein sequence ID" value="PYC76182.1"/>
    <property type="molecule type" value="Genomic_DNA"/>
</dbReference>
<sequence>MTHVVIPLYERFTALDVIGVYQPLALTPGIEVVLVAERPGPVRDDCGMVSLVAEIALEDVEATDVLVVPGGPGTVQALAGPLPGWIRRIHETTTFTTSVCSGSILLGAAGLLRGRRGTSHYRAAQELVRFGAEPTDQRVVEEPDARIITAAGVSSGIDMGLRLVELLTDRTTAEAIQLWMEYDPQPPFDSGHPSRATPEVLARAAAYDSAARVAHPGPPPPR</sequence>
<evidence type="ECO:0000313" key="2">
    <source>
        <dbReference type="EMBL" id="PYC76182.1"/>
    </source>
</evidence>
<proteinExistence type="predicted"/>
<protein>
    <recommendedName>
        <fullName evidence="1">DJ-1/PfpI domain-containing protein</fullName>
    </recommendedName>
</protein>
<dbReference type="OrthoDB" id="4265717at2"/>
<dbReference type="SUPFAM" id="SSF52317">
    <property type="entry name" value="Class I glutamine amidotransferase-like"/>
    <property type="match status" value="1"/>
</dbReference>
<dbReference type="Pfam" id="PF01965">
    <property type="entry name" value="DJ-1_PfpI"/>
    <property type="match status" value="1"/>
</dbReference>
<dbReference type="CDD" id="cd03139">
    <property type="entry name" value="GATase1_PfpI_2"/>
    <property type="match status" value="1"/>
</dbReference>
<evidence type="ECO:0000313" key="3">
    <source>
        <dbReference type="Proteomes" id="UP000248333"/>
    </source>
</evidence>
<name>A0A318P9C3_9ACTN</name>
<accession>A0A318P9C3</accession>
<comment type="caution">
    <text evidence="2">The sequence shown here is derived from an EMBL/GenBank/DDBJ whole genome shotgun (WGS) entry which is preliminary data.</text>
</comment>
<feature type="domain" description="DJ-1/PfpI" evidence="1">
    <location>
        <begin position="4"/>
        <end position="165"/>
    </location>
</feature>
<dbReference type="PANTHER" id="PTHR43130">
    <property type="entry name" value="ARAC-FAMILY TRANSCRIPTIONAL REGULATOR"/>
    <property type="match status" value="1"/>
</dbReference>
<reference evidence="2 3" key="1">
    <citation type="submission" date="2018-03" db="EMBL/GenBank/DDBJ databases">
        <title>Bioinformatic expansion and discovery of thiopeptide antibiotics.</title>
        <authorList>
            <person name="Schwalen C.J."/>
            <person name="Hudson G.A."/>
            <person name="Mitchell D.A."/>
        </authorList>
    </citation>
    <scope>NUCLEOTIDE SEQUENCE [LARGE SCALE GENOMIC DNA]</scope>
    <source>
        <strain evidence="2 3">NRRL 8041</strain>
    </source>
</reference>
<organism evidence="2 3">
    <name type="scientific">Micromonospora arborensis</name>
    <dbReference type="NCBI Taxonomy" id="2116518"/>
    <lineage>
        <taxon>Bacteria</taxon>
        <taxon>Bacillati</taxon>
        <taxon>Actinomycetota</taxon>
        <taxon>Actinomycetes</taxon>
        <taxon>Micromonosporales</taxon>
        <taxon>Micromonosporaceae</taxon>
        <taxon>Micromonospora</taxon>
    </lineage>
</organism>
<dbReference type="AlphaFoldDB" id="A0A318P9C3"/>
<dbReference type="Proteomes" id="UP000248333">
    <property type="component" value="Unassembled WGS sequence"/>
</dbReference>
<evidence type="ECO:0000259" key="1">
    <source>
        <dbReference type="Pfam" id="PF01965"/>
    </source>
</evidence>
<gene>
    <name evidence="2" type="ORF">C7C45_01435</name>
</gene>
<keyword evidence="3" id="KW-1185">Reference proteome</keyword>
<dbReference type="GO" id="GO:0006355">
    <property type="term" value="P:regulation of DNA-templated transcription"/>
    <property type="evidence" value="ECO:0007669"/>
    <property type="project" value="TreeGrafter"/>
</dbReference>